<dbReference type="Pfam" id="PF12770">
    <property type="entry name" value="CHAT"/>
    <property type="match status" value="1"/>
</dbReference>
<dbReference type="PANTHER" id="PTHR19959:SF119">
    <property type="entry name" value="FUNGAL LIPASE-LIKE DOMAIN-CONTAINING PROTEIN"/>
    <property type="match status" value="1"/>
</dbReference>
<dbReference type="Gene3D" id="1.10.150.90">
    <property type="entry name" value="Immunodeficiency lentiviruses, gag gene matrix protein p17"/>
    <property type="match status" value="2"/>
</dbReference>
<accession>A0A9P9AH92</accession>
<evidence type="ECO:0000259" key="2">
    <source>
        <dbReference type="Pfam" id="PF12770"/>
    </source>
</evidence>
<feature type="compositionally biased region" description="Polar residues" evidence="1">
    <location>
        <begin position="15"/>
        <end position="27"/>
    </location>
</feature>
<dbReference type="PANTHER" id="PTHR19959">
    <property type="entry name" value="KINESIN LIGHT CHAIN"/>
    <property type="match status" value="1"/>
</dbReference>
<dbReference type="Proteomes" id="UP000777438">
    <property type="component" value="Unassembled WGS sequence"/>
</dbReference>
<proteinExistence type="predicted"/>
<dbReference type="InterPro" id="IPR012344">
    <property type="entry name" value="Matrix_HIV/RSV_N"/>
</dbReference>
<sequence length="1206" mass="134090">MVSAVLERYCDQANEKPTPSRARTSQPPMRDKTMSRINYPGDGIVKAEHQETSVDLLSRASLAGFLTRRSRRTGAMNDLDRAIKVASDKLGSMPQDKPDHALLGDLASNLGLRYQRKGSIDDLSRAIEIATRALDALPPDYPNLVTDWINLGSFYGMRFDQRGLTDDLNHSIDFATRAVNILLPNDPNRPFYLSNLGNSLGKRFEQTGTQDDLESSVHFTTEAVDSMPPNYTHQTLCLSNAANWLGKRFEQTASMHDLNRAIELASAAVEGMLQNDPTRATLLTNLGTQFYHRSDHTGSIEDLNRAIDLTTEALKATPDTHPKRPDRFINLANWYGARFTRLGAVHDLDCAIQLATEGQNAQPQDHPANSAYLTNIGNWLSERFNRKGAFEDLDSAIGFVSNAVDATPEKHAGYTSRLNNLSVLLGIRYEHLGSGDDLDRSVEVAFEAVKIVSSDHRNRALYLHNLSNRLGIRFERIGLLEDLNHAVDVAREAIDIMPAGEWRYMGYLNSLGRRLAARFERTGSMEDLNDAIEATLKAVELAPQDHPDGAGFLTNLGILFGTRSERNGSSDDLERAIEATTKGLNAIPQDHPNRSAYLNNLGTEFSQRFDRTGSSDDLDRAIDLNTEAVQAATQGHPNYGSHLRNLGNLLGKQFKQTGSEDDLNRQTTAYTAGWHCTSAPPHLRIPLAQAAANNLVSQQRLDEACRLLHGAISLLPMVSRRSLAYMDMQGLLADFPGLASAAAAVSLSAGKSPQEALRLLELGRGEPELAEEFISLRDTLDSYTEGWTPLPSEDVLFRESKRKRRREADRAFNMLIEKIRHQPGFHRFLKPATVQDLQAAATPDPIVVINTSSHRCDAFLIEKDNIRVIELPHITSDDVKRRVASLQDASQLAFLLEWLWDAICSPCLDALGFKYTVSDNNWPHVWCIPTGTLSQFPLHAAGRQMQAGERVMDRVVSSYALSVKALIHGRRHHVRKPTTQPQMDSAVLIAMQTTRELGQRKDLPFARAEVEMVEKKCPSLSLHPIIPLSRRDDVLKHLKGCKVFHFAGHGHLDRKEPSKSHLLLDDWTTEPLTVGDLRESRLQENPPFLAYLSACSTGATEAESLSDESIHLVSAFQSAGFRHVIGTLWAVSDKHCADVATCLYETLHKEGMTDAAVSRGLHKALRKLRDESLNSNEKVRNTKKVVVKDCKGYLANFWVPYVHFGA</sequence>
<evidence type="ECO:0000313" key="3">
    <source>
        <dbReference type="EMBL" id="KAH6867519.1"/>
    </source>
</evidence>
<feature type="region of interest" description="Disordered" evidence="1">
    <location>
        <begin position="10"/>
        <end position="33"/>
    </location>
</feature>
<dbReference type="SUPFAM" id="SSF48452">
    <property type="entry name" value="TPR-like"/>
    <property type="match status" value="2"/>
</dbReference>
<reference evidence="3 4" key="1">
    <citation type="journal article" date="2021" name="Nat. Commun.">
        <title>Genetic determinants of endophytism in the Arabidopsis root mycobiome.</title>
        <authorList>
            <person name="Mesny F."/>
            <person name="Miyauchi S."/>
            <person name="Thiergart T."/>
            <person name="Pickel B."/>
            <person name="Atanasova L."/>
            <person name="Karlsson M."/>
            <person name="Huettel B."/>
            <person name="Barry K.W."/>
            <person name="Haridas S."/>
            <person name="Chen C."/>
            <person name="Bauer D."/>
            <person name="Andreopoulos W."/>
            <person name="Pangilinan J."/>
            <person name="LaButti K."/>
            <person name="Riley R."/>
            <person name="Lipzen A."/>
            <person name="Clum A."/>
            <person name="Drula E."/>
            <person name="Henrissat B."/>
            <person name="Kohler A."/>
            <person name="Grigoriev I.V."/>
            <person name="Martin F.M."/>
            <person name="Hacquard S."/>
        </authorList>
    </citation>
    <scope>NUCLEOTIDE SEQUENCE [LARGE SCALE GENOMIC DNA]</scope>
    <source>
        <strain evidence="3 4">MPI-CAGE-CH-0241</strain>
    </source>
</reference>
<evidence type="ECO:0000256" key="1">
    <source>
        <dbReference type="SAM" id="MobiDB-lite"/>
    </source>
</evidence>
<comment type="caution">
    <text evidence="3">The sequence shown here is derived from an EMBL/GenBank/DDBJ whole genome shotgun (WGS) entry which is preliminary data.</text>
</comment>
<organism evidence="3 4">
    <name type="scientific">Thelonectria olida</name>
    <dbReference type="NCBI Taxonomy" id="1576542"/>
    <lineage>
        <taxon>Eukaryota</taxon>
        <taxon>Fungi</taxon>
        <taxon>Dikarya</taxon>
        <taxon>Ascomycota</taxon>
        <taxon>Pezizomycotina</taxon>
        <taxon>Sordariomycetes</taxon>
        <taxon>Hypocreomycetidae</taxon>
        <taxon>Hypocreales</taxon>
        <taxon>Nectriaceae</taxon>
        <taxon>Thelonectria</taxon>
    </lineage>
</organism>
<dbReference type="Gene3D" id="1.25.40.10">
    <property type="entry name" value="Tetratricopeptide repeat domain"/>
    <property type="match status" value="2"/>
</dbReference>
<protein>
    <submittedName>
        <fullName evidence="3">CHAT domain-containing protein</fullName>
    </submittedName>
</protein>
<name>A0A9P9AH92_9HYPO</name>
<dbReference type="InterPro" id="IPR011990">
    <property type="entry name" value="TPR-like_helical_dom_sf"/>
</dbReference>
<gene>
    <name evidence="3" type="ORF">B0T10DRAFT_524359</name>
</gene>
<dbReference type="OrthoDB" id="9991317at2759"/>
<evidence type="ECO:0000313" key="4">
    <source>
        <dbReference type="Proteomes" id="UP000777438"/>
    </source>
</evidence>
<dbReference type="EMBL" id="JAGPYM010000099">
    <property type="protein sequence ID" value="KAH6867519.1"/>
    <property type="molecule type" value="Genomic_DNA"/>
</dbReference>
<dbReference type="InterPro" id="IPR024983">
    <property type="entry name" value="CHAT_dom"/>
</dbReference>
<dbReference type="AlphaFoldDB" id="A0A9P9AH92"/>
<feature type="domain" description="CHAT" evidence="2">
    <location>
        <begin position="896"/>
        <end position="1205"/>
    </location>
</feature>
<keyword evidence="4" id="KW-1185">Reference proteome</keyword>